<dbReference type="AlphaFoldDB" id="A0A2N4UW30"/>
<dbReference type="Proteomes" id="UP000234420">
    <property type="component" value="Unassembled WGS sequence"/>
</dbReference>
<gene>
    <name evidence="2" type="ORF">CIK00_02845</name>
</gene>
<organism evidence="2 3">
    <name type="scientific">Photobacterium carnosum</name>
    <dbReference type="NCBI Taxonomy" id="2023717"/>
    <lineage>
        <taxon>Bacteria</taxon>
        <taxon>Pseudomonadati</taxon>
        <taxon>Pseudomonadota</taxon>
        <taxon>Gammaproteobacteria</taxon>
        <taxon>Vibrionales</taxon>
        <taxon>Vibrionaceae</taxon>
        <taxon>Photobacterium</taxon>
    </lineage>
</organism>
<name>A0A2N4UW30_9GAMM</name>
<protein>
    <submittedName>
        <fullName evidence="2">Uncharacterized protein</fullName>
    </submittedName>
</protein>
<evidence type="ECO:0000313" key="2">
    <source>
        <dbReference type="EMBL" id="PLC59219.1"/>
    </source>
</evidence>
<keyword evidence="1" id="KW-1133">Transmembrane helix</keyword>
<dbReference type="EMBL" id="NPIB01000002">
    <property type="protein sequence ID" value="PLC59219.1"/>
    <property type="molecule type" value="Genomic_DNA"/>
</dbReference>
<keyword evidence="1" id="KW-0472">Membrane</keyword>
<keyword evidence="1" id="KW-0812">Transmembrane</keyword>
<dbReference type="RefSeq" id="WP_101767422.1">
    <property type="nucleotide sequence ID" value="NZ_BPPU01000003.1"/>
</dbReference>
<evidence type="ECO:0000256" key="1">
    <source>
        <dbReference type="SAM" id="Phobius"/>
    </source>
</evidence>
<feature type="transmembrane region" description="Helical" evidence="1">
    <location>
        <begin position="7"/>
        <end position="25"/>
    </location>
</feature>
<comment type="caution">
    <text evidence="2">The sequence shown here is derived from an EMBL/GenBank/DDBJ whole genome shotgun (WGS) entry which is preliminary data.</text>
</comment>
<sequence>MIINKKHLAGVAAVTLLAGGMVLYLNQPNAVPFFGSLPTNGLEAKAFTIPVHGYSIFDQTLLRAIQTHEVEQFNRALSVAFNDNAQIYLESNSIQRFQAVKQAVIKRGVLSADSDVVKNIDWLIKALELRKQEFPKFQMALKHEIELTNADDIRRYKKITNQLSDYKARRDAKHKLLAEATSRHDHDGIKIDKLINTLNDKINDRLSANGIKQRNILNVTSFLTQLSLSIKSEYHRGVIIELPYLKINDTGKLFVTDNKNELSIAKPLVTDFLAQHNKEIVNYKASELDLQMQREQMSSFFDEAKVRYGKYPVELKSDLKIIKATIRDNTGGVYDVTTEQIEFKPSYLISNKWQAYLAKMGVSNKQLVTFAERANIIVAVDNKLSMAAAADARPAKVQSDGSVVVPNHALNGKGVVIVGISGNSNTPWKARLFKLDKNGKLSKTPTWSASLSVPYYQSDLSRPIYNISKYIS</sequence>
<proteinExistence type="predicted"/>
<accession>A0A2N4UW30</accession>
<reference evidence="2 3" key="1">
    <citation type="journal article" date="2018" name="Syst. Appl. Microbiol.">
        <title>Photobacterium carnosum sp. nov., isolated from spoiled modified atmosphere packaged poultry meat.</title>
        <authorList>
            <person name="Hilgarth M."/>
            <person name="Fuertes S."/>
            <person name="Ehrmann M."/>
            <person name="Vogel R.F."/>
        </authorList>
    </citation>
    <scope>NUCLEOTIDE SEQUENCE [LARGE SCALE GENOMIC DNA]</scope>
    <source>
        <strain evidence="2 3">TMW 2.2021</strain>
    </source>
</reference>
<evidence type="ECO:0000313" key="3">
    <source>
        <dbReference type="Proteomes" id="UP000234420"/>
    </source>
</evidence>
<dbReference type="GeneID" id="69965864"/>
<keyword evidence="3" id="KW-1185">Reference proteome</keyword>